<gene>
    <name evidence="2" type="ORF">CRDW_35320</name>
</gene>
<feature type="transmembrane region" description="Helical" evidence="1">
    <location>
        <begin position="110"/>
        <end position="127"/>
    </location>
</feature>
<evidence type="ECO:0000313" key="3">
    <source>
        <dbReference type="Proteomes" id="UP001380186"/>
    </source>
</evidence>
<dbReference type="RefSeq" id="WP_338613495.1">
    <property type="nucleotide sequence ID" value="NZ_AP029022.1"/>
</dbReference>
<dbReference type="Proteomes" id="UP001380186">
    <property type="component" value="Chromosome"/>
</dbReference>
<keyword evidence="1" id="KW-1133">Transmembrane helix</keyword>
<keyword evidence="3" id="KW-1185">Reference proteome</keyword>
<evidence type="ECO:0000313" key="2">
    <source>
        <dbReference type="EMBL" id="BEV06158.1"/>
    </source>
</evidence>
<evidence type="ECO:0000256" key="1">
    <source>
        <dbReference type="SAM" id="Phobius"/>
    </source>
</evidence>
<proteinExistence type="predicted"/>
<keyword evidence="1" id="KW-0812">Transmembrane</keyword>
<name>A0ABM8KCR1_9FLAO</name>
<dbReference type="EMBL" id="AP029022">
    <property type="protein sequence ID" value="BEV06158.1"/>
    <property type="molecule type" value="Genomic_DNA"/>
</dbReference>
<feature type="transmembrane region" description="Helical" evidence="1">
    <location>
        <begin position="147"/>
        <end position="168"/>
    </location>
</feature>
<protein>
    <submittedName>
        <fullName evidence="2">Uncharacterized protein</fullName>
    </submittedName>
</protein>
<feature type="transmembrane region" description="Helical" evidence="1">
    <location>
        <begin position="53"/>
        <end position="82"/>
    </location>
</feature>
<keyword evidence="1" id="KW-0472">Membrane</keyword>
<feature type="transmembrane region" description="Helical" evidence="1">
    <location>
        <begin position="20"/>
        <end position="41"/>
    </location>
</feature>
<sequence>MKIHFSILNAVLPLFFYEWWYILVFFAFVVIIESLIFSFLFKTSFKLIWYDVFIMNIFSTLGGFMIQGIIRLALGISLFSYLDSYDYFPVLDIIFGNVKYPVHSKITSEIIFDLAISILITYIMSIFMEYSSVRRNKVLIHVEKSKIFKGIIIANLVSYSLLSIWIFYRLSNF</sequence>
<accession>A0ABM8KCR1</accession>
<reference evidence="2 3" key="1">
    <citation type="journal article" date="2020" name="Microbes Environ.">
        <title>Synthetic bacterial community of duckweed: a simple and stable system to study plant-microbe interactions.</title>
        <authorList>
            <person name="Ishizawa H."/>
            <person name="Tada M."/>
            <person name="Kuroda M."/>
            <person name="Inoue D."/>
            <person name="Futamata H."/>
            <person name="Ike M."/>
        </authorList>
    </citation>
    <scope>NUCLEOTIDE SEQUENCE [LARGE SCALE GENOMIC DNA]</scope>
    <source>
        <strain evidence="2 3">DW100</strain>
    </source>
</reference>
<organism evidence="2 3">
    <name type="scientific">Chryseobacterium gambrini</name>
    <dbReference type="NCBI Taxonomy" id="373672"/>
    <lineage>
        <taxon>Bacteria</taxon>
        <taxon>Pseudomonadati</taxon>
        <taxon>Bacteroidota</taxon>
        <taxon>Flavobacteriia</taxon>
        <taxon>Flavobacteriales</taxon>
        <taxon>Weeksellaceae</taxon>
        <taxon>Chryseobacterium group</taxon>
        <taxon>Chryseobacterium</taxon>
    </lineage>
</organism>